<dbReference type="Gene3D" id="3.40.50.300">
    <property type="entry name" value="P-loop containing nucleotide triphosphate hydrolases"/>
    <property type="match status" value="1"/>
</dbReference>
<dbReference type="InterPro" id="IPR014001">
    <property type="entry name" value="Helicase_ATP-bd"/>
</dbReference>
<sequence>MPRKGVSAKRRLSNELDEQEPVQELAPELVAQNEQLRRTRSRMSLGSVREQTGNPIAGKPVDATTSIPAGAASQVFSSAGLLQALPNASNVGSSTTRPGRLTRSRSSADHLSSENIPPPLGKRKRAAAPSRAAAFDDAEFGTPDFDDGDDEGSEFEDEPARAAPARSRRKRSENDVDEAPKKPARANPGATLLKSTPVNKWTESSMNDLPPLSDIDEIFADLTENHSGLVDVAKHLNGRPLRVATMCSGTESPLLALGLIIKHLGKIFGARMSFEHLFSCEIEPFKQAYIERNFHPKILFRDVCELNKEYATTAYGSKVKVPGDCDMLVAGTSCVDYSNLNNHGKGLEDDGESGRTFYGMLGWVIKHKPKIVIIENVCQAPWGDIVAKFGRIGYVAGHSRFDTKNFYIPHTRQRGYLVAFLGGPDSDGSLPESWVGMVNAKTRPASVSFEEFCLEDDHPKVVEVRVKSKLQDDSNPRAKGVEWIACEHRHDVVRVGERLGRQRPYTGWEESGKTSCFDNAWRSWINKQVDRVKDLMDINYLRSASRGIDLGFVARVHNLSQNADRNTEGRGNGLTQCLTPSMIPYSTYRGGPLIGTELLSLQGLPADELLFTRETEANLKDLAGNAMSSTVVGTAMAAALVVGMKLLGRGDGTHLLASKSSILDVSPITLPRLQSVMSTDPGVCNNFELKHLKNAATKSARKCVCEAQTLTADRIQVCKACGHTSCQQCGIKPRHEYEVLRISRREPYQFESLLKDVLPLVVRFKGVKNAISHAILHCENLPIKDKKWDIFERRILGALSSTFTFSTMRRKEIWVVKYDSPLGRLDLLMGPQQFEWRLFVKVDNSADDFKEMRRLFTPPVAQMFVDNTKNSLFEGTWRIGVPGTASVDVVVEGVGAELDSWQKSLGLQDPAFTNKMVYPQLNILLADPANAYLFDAGIVGEWKLLPNCGTACRALHSKVDENGNRLFLFIDPHRIGDGSNDGFVIARDSKRLEFGEYRLIIAKFDNVFDPCTKAPRVGTQVTINQFWAPVETLRLRPSGDIQTEYSFSPPGDITSHNTCSSPAAFLASRTRLTPALSAGFPREWNIIDESNSKKTFGSINWIIEGLKHTPSTDNWVDFDVRNLSLDCGICAPSKPSLSWGVIRDKVALVEDPEQAAVWERAMKARPQPWVTALKVDHVNGQDVLLLNIGLNIVSLCHRAADLLPAGTGLGELSISWRLKSDYVSPPRLSLPPFTVKSNREDRQSSQPPGFLLQLRPEQLRSLTWMRSQESLEAPAFVEQEVVEATHQRLPWKADFKATRPNRTRGGILADAVGYGKTAIILGLLAFMKGSYSPPEECNGRIPVKGTLIIVPGHLMEQWASEIAKFTSKLFDVLVIKTMGNMKALTIKAIMKADIILIPATLVKSQIYLERLAEFSGGGDAPKKEGRKFQQWLDDCTKKMGPQIERLQFGNTDEVLSEINQGYARRKEARDSEQLLGRKAHNKAATKGKSAANTPQTSDTEDGSEFEDAEPKKKANVIPKPSVYEDHNWRLKNLKGDWKGLHTPLFELFQFNRLVVDEFTYCTGIPLHMIPGLLATFRWILSGTPALGDFDDVKKIAVFLGIRLGVDDDIANSDINNKRIARDRSAVEAFHAFQEAHTPAWHEDRHTHAQAFLDLFMRQNIAEIDEIPSSEHWHTIMQPAGEKAIYVELDHHVKAMDMNVTRKGNSKNGGDRDSRLRSALGDSSSAEEALLKSLCHFSLNMGELDSKATARTACDHIVKQREEQLENNKEELLKVLRSALLKVHQSSNPAIPKAENPFLKFVEQKRRASLEDADATSTFREILQDAKNWAVRNRKNKKALDDDNIKRDADANESDDDGNAVQRASSRDNDIVMYREEKIQVNRLLKELVGRFRSLRFFKVVRQVQAKDPNHRWICACEPQRNFPLEGISVSSICGHSACFECMARSVERKQCPRKDSGCESLVPQASIVPVASLGADYDSTTPHGVKLDSLVRLLQNVIPANEKVLLFIQFPDLLKKVFSVLQEAGVGVAQLAGTTKARSNELTLFQNENGSRVLLLEAMSETAAGANLTVANHVIFLSPLATVNYQQYSAAETQAIGRVRRYGQKRHVHIWRFAVLDTIDVEIYEERKNPVRGSD</sequence>
<protein>
    <recommendedName>
        <fullName evidence="7">Helicase ATP-binding domain-containing protein</fullName>
    </recommendedName>
</protein>
<evidence type="ECO:0000313" key="8">
    <source>
        <dbReference type="EMBL" id="RVD82563.1"/>
    </source>
</evidence>
<dbReference type="InterPro" id="IPR027417">
    <property type="entry name" value="P-loop_NTPase"/>
</dbReference>
<keyword evidence="4" id="KW-0378">Hydrolase</keyword>
<dbReference type="InterPro" id="IPR029063">
    <property type="entry name" value="SAM-dependent_MTases_sf"/>
</dbReference>
<dbReference type="Gene3D" id="3.40.50.10810">
    <property type="entry name" value="Tandem AAA-ATPase domain"/>
    <property type="match status" value="1"/>
</dbReference>
<keyword evidence="5" id="KW-0067">ATP-binding</keyword>
<evidence type="ECO:0000256" key="6">
    <source>
        <dbReference type="SAM" id="MobiDB-lite"/>
    </source>
</evidence>
<dbReference type="InterPro" id="IPR001650">
    <property type="entry name" value="Helicase_C-like"/>
</dbReference>
<dbReference type="GO" id="GO:0006281">
    <property type="term" value="P:DNA repair"/>
    <property type="evidence" value="ECO:0007669"/>
    <property type="project" value="TreeGrafter"/>
</dbReference>
<dbReference type="GO" id="GO:0016787">
    <property type="term" value="F:hydrolase activity"/>
    <property type="evidence" value="ECO:0007669"/>
    <property type="project" value="UniProtKB-KW"/>
</dbReference>
<dbReference type="PANTHER" id="PTHR45626:SF26">
    <property type="entry name" value="FAMILY HELICASE, PUTATIVE (AFU_ORTHOLOGUE AFUA_2G09120)-RELATED"/>
    <property type="match status" value="1"/>
</dbReference>
<gene>
    <name evidence="8" type="ORF">DFL_006985</name>
</gene>
<dbReference type="EMBL" id="SAEB01000009">
    <property type="protein sequence ID" value="RVD82563.1"/>
    <property type="molecule type" value="Genomic_DNA"/>
</dbReference>
<dbReference type="SUPFAM" id="SSF53335">
    <property type="entry name" value="S-adenosyl-L-methionine-dependent methyltransferases"/>
    <property type="match status" value="1"/>
</dbReference>
<reference evidence="8 9" key="1">
    <citation type="submission" date="2019-01" db="EMBL/GenBank/DDBJ databases">
        <title>Intercellular communication is required for trap formation in the nematode-trapping fungus Duddingtonia flagrans.</title>
        <authorList>
            <person name="Youssar L."/>
            <person name="Wernet V."/>
            <person name="Hensel N."/>
            <person name="Hildebrandt H.-G."/>
            <person name="Fischer R."/>
        </authorList>
    </citation>
    <scope>NUCLEOTIDE SEQUENCE [LARGE SCALE GENOMIC DNA]</scope>
    <source>
        <strain evidence="8 9">CBS H-5679</strain>
    </source>
</reference>
<feature type="compositionally biased region" description="Acidic residues" evidence="6">
    <location>
        <begin position="136"/>
        <end position="157"/>
    </location>
</feature>
<dbReference type="InterPro" id="IPR050628">
    <property type="entry name" value="SNF2_RAD54_helicase_TF"/>
</dbReference>
<feature type="compositionally biased region" description="Acidic residues" evidence="6">
    <location>
        <begin position="1498"/>
        <end position="1507"/>
    </location>
</feature>
<accession>A0A436ZUY6</accession>
<dbReference type="Pfam" id="PF00271">
    <property type="entry name" value="Helicase_C"/>
    <property type="match status" value="1"/>
</dbReference>
<feature type="compositionally biased region" description="Polar residues" evidence="6">
    <location>
        <begin position="86"/>
        <end position="97"/>
    </location>
</feature>
<dbReference type="CDD" id="cd18793">
    <property type="entry name" value="SF2_C_SNF"/>
    <property type="match status" value="1"/>
</dbReference>
<dbReference type="STRING" id="97331.A0A436ZUY6"/>
<dbReference type="Pfam" id="PF00145">
    <property type="entry name" value="DNA_methylase"/>
    <property type="match status" value="1"/>
</dbReference>
<dbReference type="InterPro" id="IPR001525">
    <property type="entry name" value="C5_MeTfrase"/>
</dbReference>
<keyword evidence="3" id="KW-0547">Nucleotide-binding</keyword>
<dbReference type="GO" id="GO:0005524">
    <property type="term" value="F:ATP binding"/>
    <property type="evidence" value="ECO:0007669"/>
    <property type="project" value="UniProtKB-KW"/>
</dbReference>
<keyword evidence="2" id="KW-0808">Transferase</keyword>
<keyword evidence="1" id="KW-0489">Methyltransferase</keyword>
<organism evidence="8 9">
    <name type="scientific">Arthrobotrys flagrans</name>
    <name type="common">Nematode-trapping fungus</name>
    <name type="synonym">Trichothecium flagrans</name>
    <dbReference type="NCBI Taxonomy" id="97331"/>
    <lineage>
        <taxon>Eukaryota</taxon>
        <taxon>Fungi</taxon>
        <taxon>Dikarya</taxon>
        <taxon>Ascomycota</taxon>
        <taxon>Pezizomycotina</taxon>
        <taxon>Orbiliomycetes</taxon>
        <taxon>Orbiliales</taxon>
        <taxon>Orbiliaceae</taxon>
        <taxon>Arthrobotrys</taxon>
    </lineage>
</organism>
<dbReference type="SUPFAM" id="SSF52540">
    <property type="entry name" value="P-loop containing nucleoside triphosphate hydrolases"/>
    <property type="match status" value="2"/>
</dbReference>
<evidence type="ECO:0000256" key="5">
    <source>
        <dbReference type="ARBA" id="ARBA00022840"/>
    </source>
</evidence>
<comment type="caution">
    <text evidence="8">The sequence shown here is derived from an EMBL/GenBank/DDBJ whole genome shotgun (WGS) entry which is preliminary data.</text>
</comment>
<feature type="region of interest" description="Disordered" evidence="6">
    <location>
        <begin position="1479"/>
        <end position="1518"/>
    </location>
</feature>
<feature type="compositionally biased region" description="Basic and acidic residues" evidence="6">
    <location>
        <begin position="172"/>
        <end position="181"/>
    </location>
</feature>
<dbReference type="GO" id="GO:0008168">
    <property type="term" value="F:methyltransferase activity"/>
    <property type="evidence" value="ECO:0007669"/>
    <property type="project" value="UniProtKB-KW"/>
</dbReference>
<dbReference type="SMART" id="SM00487">
    <property type="entry name" value="DEXDc"/>
    <property type="match status" value="1"/>
</dbReference>
<feature type="region of interest" description="Disordered" evidence="6">
    <location>
        <begin position="1842"/>
        <end position="1864"/>
    </location>
</feature>
<feature type="region of interest" description="Disordered" evidence="6">
    <location>
        <begin position="1"/>
        <end position="24"/>
    </location>
</feature>
<name>A0A436ZUY6_ARTFL</name>
<dbReference type="InterPro" id="IPR049730">
    <property type="entry name" value="SNF2/RAD54-like_C"/>
</dbReference>
<dbReference type="RefSeq" id="XP_067488107.1">
    <property type="nucleotide sequence ID" value="XM_067636496.1"/>
</dbReference>
<dbReference type="InterPro" id="IPR000330">
    <property type="entry name" value="SNF2_N"/>
</dbReference>
<evidence type="ECO:0000256" key="2">
    <source>
        <dbReference type="ARBA" id="ARBA00022679"/>
    </source>
</evidence>
<evidence type="ECO:0000313" key="9">
    <source>
        <dbReference type="Proteomes" id="UP000283090"/>
    </source>
</evidence>
<feature type="domain" description="Helicase ATP-binding" evidence="7">
    <location>
        <begin position="1250"/>
        <end position="1617"/>
    </location>
</feature>
<dbReference type="PANTHER" id="PTHR45626">
    <property type="entry name" value="TRANSCRIPTION TERMINATION FACTOR 2-RELATED"/>
    <property type="match status" value="1"/>
</dbReference>
<feature type="region of interest" description="Disordered" evidence="6">
    <location>
        <begin position="1699"/>
        <end position="1719"/>
    </location>
</feature>
<dbReference type="GO" id="GO:0032259">
    <property type="term" value="P:methylation"/>
    <property type="evidence" value="ECO:0007669"/>
    <property type="project" value="UniProtKB-KW"/>
</dbReference>
<feature type="compositionally biased region" description="Basic residues" evidence="6">
    <location>
        <begin position="1"/>
        <end position="11"/>
    </location>
</feature>
<dbReference type="Gene3D" id="3.40.50.150">
    <property type="entry name" value="Vaccinia Virus protein VP39"/>
    <property type="match status" value="1"/>
</dbReference>
<feature type="region of interest" description="Disordered" evidence="6">
    <location>
        <begin position="85"/>
        <end position="197"/>
    </location>
</feature>
<evidence type="ECO:0000256" key="4">
    <source>
        <dbReference type="ARBA" id="ARBA00022801"/>
    </source>
</evidence>
<dbReference type="VEuPathDB" id="FungiDB:DFL_006985"/>
<evidence type="ECO:0000259" key="7">
    <source>
        <dbReference type="SMART" id="SM00487"/>
    </source>
</evidence>
<feature type="region of interest" description="Disordered" evidence="6">
    <location>
        <begin position="36"/>
        <end position="63"/>
    </location>
</feature>
<dbReference type="OrthoDB" id="423221at2759"/>
<dbReference type="InterPro" id="IPR038718">
    <property type="entry name" value="SNF2-like_sf"/>
</dbReference>
<dbReference type="GO" id="GO:0008094">
    <property type="term" value="F:ATP-dependent activity, acting on DNA"/>
    <property type="evidence" value="ECO:0007669"/>
    <property type="project" value="TreeGrafter"/>
</dbReference>
<dbReference type="GO" id="GO:0005634">
    <property type="term" value="C:nucleus"/>
    <property type="evidence" value="ECO:0007669"/>
    <property type="project" value="TreeGrafter"/>
</dbReference>
<dbReference type="Pfam" id="PF00176">
    <property type="entry name" value="SNF2-rel_dom"/>
    <property type="match status" value="1"/>
</dbReference>
<evidence type="ECO:0000256" key="3">
    <source>
        <dbReference type="ARBA" id="ARBA00022741"/>
    </source>
</evidence>
<dbReference type="GeneID" id="93589296"/>
<evidence type="ECO:0000256" key="1">
    <source>
        <dbReference type="ARBA" id="ARBA00022603"/>
    </source>
</evidence>
<keyword evidence="9" id="KW-1185">Reference proteome</keyword>
<dbReference type="Proteomes" id="UP000283090">
    <property type="component" value="Unassembled WGS sequence"/>
</dbReference>
<proteinExistence type="predicted"/>